<keyword evidence="4 8" id="KW-0479">Metal-binding</keyword>
<dbReference type="GO" id="GO:0052717">
    <property type="term" value="F:tRNA-specific adenosine-34 deaminase activity"/>
    <property type="evidence" value="ECO:0007669"/>
    <property type="project" value="UniProtKB-UniRule"/>
</dbReference>
<evidence type="ECO:0000313" key="10">
    <source>
        <dbReference type="EMBL" id="EFM25866.1"/>
    </source>
</evidence>
<dbReference type="InterPro" id="IPR028883">
    <property type="entry name" value="tRNA_aden_deaminase"/>
</dbReference>
<dbReference type="InterPro" id="IPR016193">
    <property type="entry name" value="Cytidine_deaminase-like"/>
</dbReference>
<keyword evidence="3 8" id="KW-0819">tRNA processing</keyword>
<dbReference type="PANTHER" id="PTHR11079:SF202">
    <property type="entry name" value="TRNA-SPECIFIC ADENOSINE DEAMINASE"/>
    <property type="match status" value="1"/>
</dbReference>
<dbReference type="HAMAP" id="MF_00972">
    <property type="entry name" value="tRNA_aden_deaminase"/>
    <property type="match status" value="1"/>
</dbReference>
<dbReference type="EMBL" id="AEEH01000019">
    <property type="protein sequence ID" value="EFM25866.1"/>
    <property type="molecule type" value="Genomic_DNA"/>
</dbReference>
<evidence type="ECO:0000256" key="7">
    <source>
        <dbReference type="ARBA" id="ARBA00048045"/>
    </source>
</evidence>
<evidence type="ECO:0000256" key="2">
    <source>
        <dbReference type="ARBA" id="ARBA00011738"/>
    </source>
</evidence>
<dbReference type="Gene3D" id="3.40.140.10">
    <property type="entry name" value="Cytidine Deaminase, domain 2"/>
    <property type="match status" value="1"/>
</dbReference>
<dbReference type="EC" id="3.5.4.33" evidence="8"/>
<evidence type="ECO:0000256" key="3">
    <source>
        <dbReference type="ARBA" id="ARBA00022694"/>
    </source>
</evidence>
<evidence type="ECO:0000256" key="5">
    <source>
        <dbReference type="ARBA" id="ARBA00022801"/>
    </source>
</evidence>
<proteinExistence type="inferred from homology"/>
<reference evidence="10 11" key="1">
    <citation type="submission" date="2010-07" db="EMBL/GenBank/DDBJ databases">
        <authorList>
            <person name="Muzny D."/>
            <person name="Qin X."/>
            <person name="Deng J."/>
            <person name="Jiang H."/>
            <person name="Liu Y."/>
            <person name="Qu J."/>
            <person name="Song X.-Z."/>
            <person name="Zhang L."/>
            <person name="Thornton R."/>
            <person name="Coyle M."/>
            <person name="Francisco L."/>
            <person name="Jackson L."/>
            <person name="Javaid M."/>
            <person name="Korchina V."/>
            <person name="Kovar C."/>
            <person name="Mata R."/>
            <person name="Mathew T."/>
            <person name="Ngo R."/>
            <person name="Nguyen L."/>
            <person name="Nguyen N."/>
            <person name="Okwuonu G."/>
            <person name="Ongeri F."/>
            <person name="Pham C."/>
            <person name="Simmons D."/>
            <person name="Wilczek-Boney K."/>
            <person name="Hale W."/>
            <person name="Jakkamsetti A."/>
            <person name="Pham P."/>
            <person name="Ruth R."/>
            <person name="San Lucas F."/>
            <person name="Warren J."/>
            <person name="Zhang J."/>
            <person name="Zhao Z."/>
            <person name="Zhou C."/>
            <person name="Zhu D."/>
            <person name="Lee S."/>
            <person name="Bess C."/>
            <person name="Blankenburg K."/>
            <person name="Forbes L."/>
            <person name="Fu Q."/>
            <person name="Gubbala S."/>
            <person name="Hirani K."/>
            <person name="Jayaseelan J.C."/>
            <person name="Lara F."/>
            <person name="Munidasa M."/>
            <person name="Palculict T."/>
            <person name="Patil S."/>
            <person name="Pu L.-L."/>
            <person name="Saada N."/>
            <person name="Tang L."/>
            <person name="Weissenberger G."/>
            <person name="Zhu Y."/>
            <person name="Hemphill L."/>
            <person name="Shang Y."/>
            <person name="Youmans B."/>
            <person name="Ayvaz T."/>
            <person name="Ross M."/>
            <person name="Santibanez J."/>
            <person name="Aqrawi P."/>
            <person name="Gross S."/>
            <person name="Joshi V."/>
            <person name="Fowler G."/>
            <person name="Nazareth L."/>
            <person name="Reid J."/>
            <person name="Worley K."/>
            <person name="Petrosino J."/>
            <person name="Highlander S."/>
            <person name="Gibbs R."/>
        </authorList>
    </citation>
    <scope>NUCLEOTIDE SEQUENCE [LARGE SCALE GENOMIC DNA]</scope>
    <source>
        <strain evidence="10 11">ATCC BAA-1640</strain>
    </source>
</reference>
<dbReference type="eggNOG" id="COG0590">
    <property type="taxonomic scope" value="Bacteria"/>
</dbReference>
<name>E0NJS1_9FIRM</name>
<keyword evidence="6 8" id="KW-0862">Zinc</keyword>
<evidence type="ECO:0000313" key="11">
    <source>
        <dbReference type="Proteomes" id="UP000003280"/>
    </source>
</evidence>
<evidence type="ECO:0000256" key="4">
    <source>
        <dbReference type="ARBA" id="ARBA00022723"/>
    </source>
</evidence>
<feature type="binding site" evidence="8">
    <location>
        <position position="79"/>
    </location>
    <ligand>
        <name>Zn(2+)</name>
        <dbReference type="ChEBI" id="CHEBI:29105"/>
        <note>catalytic</note>
    </ligand>
</feature>
<dbReference type="Pfam" id="PF00383">
    <property type="entry name" value="dCMP_cyt_deam_1"/>
    <property type="match status" value="1"/>
</dbReference>
<evidence type="ECO:0000259" key="9">
    <source>
        <dbReference type="PROSITE" id="PS51747"/>
    </source>
</evidence>
<dbReference type="InterPro" id="IPR016192">
    <property type="entry name" value="APOBEC/CMP_deaminase_Zn-bd"/>
</dbReference>
<dbReference type="NCBIfam" id="NF008113">
    <property type="entry name" value="PRK10860.1"/>
    <property type="match status" value="1"/>
</dbReference>
<comment type="catalytic activity">
    <reaction evidence="7 8">
        <text>adenosine(34) in tRNA + H2O + H(+) = inosine(34) in tRNA + NH4(+)</text>
        <dbReference type="Rhea" id="RHEA:43168"/>
        <dbReference type="Rhea" id="RHEA-COMP:10373"/>
        <dbReference type="Rhea" id="RHEA-COMP:10374"/>
        <dbReference type="ChEBI" id="CHEBI:15377"/>
        <dbReference type="ChEBI" id="CHEBI:15378"/>
        <dbReference type="ChEBI" id="CHEBI:28938"/>
        <dbReference type="ChEBI" id="CHEBI:74411"/>
        <dbReference type="ChEBI" id="CHEBI:82852"/>
        <dbReference type="EC" id="3.5.4.33"/>
    </reaction>
</comment>
<keyword evidence="11" id="KW-1185">Reference proteome</keyword>
<feature type="active site" description="Proton donor" evidence="8">
    <location>
        <position position="48"/>
    </location>
</feature>
<organism evidence="10 11">
    <name type="scientific">Peptoniphilus duerdenii ATCC BAA-1640</name>
    <dbReference type="NCBI Taxonomy" id="862517"/>
    <lineage>
        <taxon>Bacteria</taxon>
        <taxon>Bacillati</taxon>
        <taxon>Bacillota</taxon>
        <taxon>Tissierellia</taxon>
        <taxon>Tissierellales</taxon>
        <taxon>Peptoniphilaceae</taxon>
        <taxon>Peptoniphilus</taxon>
    </lineage>
</organism>
<gene>
    <name evidence="8 10" type="primary">tadA</name>
    <name evidence="10" type="ORF">HMPREF9225_0410</name>
</gene>
<dbReference type="GO" id="GO:0008270">
    <property type="term" value="F:zinc ion binding"/>
    <property type="evidence" value="ECO:0007669"/>
    <property type="project" value="UniProtKB-UniRule"/>
</dbReference>
<accession>E0NJS1</accession>
<comment type="caution">
    <text evidence="10">The sequence shown here is derived from an EMBL/GenBank/DDBJ whole genome shotgun (WGS) entry which is preliminary data.</text>
</comment>
<dbReference type="CDD" id="cd01285">
    <property type="entry name" value="nucleoside_deaminase"/>
    <property type="match status" value="1"/>
</dbReference>
<dbReference type="PROSITE" id="PS51747">
    <property type="entry name" value="CYT_DCMP_DEAMINASES_2"/>
    <property type="match status" value="1"/>
</dbReference>
<evidence type="ECO:0000256" key="8">
    <source>
        <dbReference type="HAMAP-Rule" id="MF_00972"/>
    </source>
</evidence>
<dbReference type="PANTHER" id="PTHR11079">
    <property type="entry name" value="CYTOSINE DEAMINASE FAMILY MEMBER"/>
    <property type="match status" value="1"/>
</dbReference>
<keyword evidence="5 8" id="KW-0378">Hydrolase</keyword>
<dbReference type="STRING" id="862517.HMPREF9225_0410"/>
<dbReference type="HOGENOM" id="CLU_025810_3_2_9"/>
<feature type="binding site" evidence="8">
    <location>
        <position position="46"/>
    </location>
    <ligand>
        <name>Zn(2+)</name>
        <dbReference type="ChEBI" id="CHEBI:29105"/>
        <note>catalytic</note>
    </ligand>
</feature>
<dbReference type="SUPFAM" id="SSF53927">
    <property type="entry name" value="Cytidine deaminase-like"/>
    <property type="match status" value="1"/>
</dbReference>
<dbReference type="Proteomes" id="UP000003280">
    <property type="component" value="Unassembled WGS sequence"/>
</dbReference>
<comment type="subunit">
    <text evidence="2 8">Homodimer.</text>
</comment>
<dbReference type="InterPro" id="IPR002125">
    <property type="entry name" value="CMP_dCMP_dom"/>
</dbReference>
<comment type="similarity">
    <text evidence="1">Belongs to the cytidine and deoxycytidylate deaminase family. ADAT2 subfamily.</text>
</comment>
<evidence type="ECO:0000256" key="1">
    <source>
        <dbReference type="ARBA" id="ARBA00010669"/>
    </source>
</evidence>
<dbReference type="GO" id="GO:0002100">
    <property type="term" value="P:tRNA wobble adenosine to inosine editing"/>
    <property type="evidence" value="ECO:0007669"/>
    <property type="project" value="UniProtKB-UniRule"/>
</dbReference>
<feature type="domain" description="CMP/dCMP-type deaminase" evidence="9">
    <location>
        <begin position="1"/>
        <end position="106"/>
    </location>
</feature>
<sequence length="147" mass="16380">MKFALHLAKKSYRRGEIPVGAVVVLHGKVVGYGYNLKETLNDATEHAELRALKMAAKTLGTYHLEGTKMYTTLEPCAMCAGAMILFRIDKLIIGAKSPRMGAAGSNLNILDREGFNHKVKVEYSIYGDECSKLISKFFKNVRRNKNL</sequence>
<dbReference type="PROSITE" id="PS00903">
    <property type="entry name" value="CYT_DCMP_DEAMINASES_1"/>
    <property type="match status" value="1"/>
</dbReference>
<comment type="cofactor">
    <cofactor evidence="8">
        <name>Zn(2+)</name>
        <dbReference type="ChEBI" id="CHEBI:29105"/>
    </cofactor>
    <text evidence="8">Binds 1 zinc ion per subunit.</text>
</comment>
<protein>
    <recommendedName>
        <fullName evidence="8">tRNA-specific adenosine deaminase</fullName>
        <ecNumber evidence="8">3.5.4.33</ecNumber>
    </recommendedName>
</protein>
<dbReference type="OrthoDB" id="9802676at2"/>
<evidence type="ECO:0000256" key="6">
    <source>
        <dbReference type="ARBA" id="ARBA00022833"/>
    </source>
</evidence>
<comment type="function">
    <text evidence="8">Catalyzes the deamination of adenosine to inosine at the wobble position 34 of tRNA(Arg2).</text>
</comment>
<feature type="binding site" evidence="8">
    <location>
        <position position="76"/>
    </location>
    <ligand>
        <name>Zn(2+)</name>
        <dbReference type="ChEBI" id="CHEBI:29105"/>
        <note>catalytic</note>
    </ligand>
</feature>
<dbReference type="AlphaFoldDB" id="E0NJS1"/>